<dbReference type="SUPFAM" id="SSF50729">
    <property type="entry name" value="PH domain-like"/>
    <property type="match status" value="1"/>
</dbReference>
<evidence type="ECO:0000313" key="16">
    <source>
        <dbReference type="Ensembl" id="ENSUMAP00000001159"/>
    </source>
</evidence>
<dbReference type="AlphaFoldDB" id="A0A452T068"/>
<dbReference type="GO" id="GO:0005829">
    <property type="term" value="C:cytosol"/>
    <property type="evidence" value="ECO:0007669"/>
    <property type="project" value="UniProtKB-SubCell"/>
</dbReference>
<organism evidence="16">
    <name type="scientific">Ursus maritimus</name>
    <name type="common">Polar bear</name>
    <name type="synonym">Thalarctos maritimus</name>
    <dbReference type="NCBI Taxonomy" id="29073"/>
    <lineage>
        <taxon>Eukaryota</taxon>
        <taxon>Metazoa</taxon>
        <taxon>Chordata</taxon>
        <taxon>Craniata</taxon>
        <taxon>Vertebrata</taxon>
        <taxon>Euteleostomi</taxon>
        <taxon>Mammalia</taxon>
        <taxon>Eutheria</taxon>
        <taxon>Laurasiatheria</taxon>
        <taxon>Carnivora</taxon>
        <taxon>Caniformia</taxon>
        <taxon>Ursidae</taxon>
        <taxon>Ursus</taxon>
    </lineage>
</organism>
<keyword evidence="5" id="KW-0963">Cytoplasm</keyword>
<keyword evidence="7" id="KW-0519">Myristate</keyword>
<dbReference type="Gene3D" id="2.30.29.30">
    <property type="entry name" value="Pleckstrin-homology domain (PH domain)/Phosphotyrosine-binding domain (PTB)"/>
    <property type="match status" value="1"/>
</dbReference>
<dbReference type="Ensembl" id="ENSUMAT00000001474.1">
    <property type="protein sequence ID" value="ENSUMAP00000001159.1"/>
    <property type="gene ID" value="ENSUMAG00000001007.1"/>
</dbReference>
<name>A0A452T068_URSMA</name>
<keyword evidence="9" id="KW-0472">Membrane</keyword>
<evidence type="ECO:0000256" key="13">
    <source>
        <dbReference type="ARBA" id="ARBA00077303"/>
    </source>
</evidence>
<dbReference type="GO" id="GO:0043066">
    <property type="term" value="P:negative regulation of apoptotic process"/>
    <property type="evidence" value="ECO:0007669"/>
    <property type="project" value="Ensembl"/>
</dbReference>
<evidence type="ECO:0000256" key="6">
    <source>
        <dbReference type="ARBA" id="ARBA00022553"/>
    </source>
</evidence>
<dbReference type="InterPro" id="IPR001849">
    <property type="entry name" value="PH_domain"/>
</dbReference>
<dbReference type="GO" id="GO:0008285">
    <property type="term" value="P:negative regulation of cell population proliferation"/>
    <property type="evidence" value="ECO:0007669"/>
    <property type="project" value="Ensembl"/>
</dbReference>
<comment type="similarity">
    <text evidence="4">Belongs to the Niban family.</text>
</comment>
<reference evidence="16" key="1">
    <citation type="submission" date="2019-03" db="UniProtKB">
        <authorList>
            <consortium name="Ensembl"/>
        </authorList>
    </citation>
    <scope>IDENTIFICATION</scope>
</reference>
<evidence type="ECO:0000256" key="5">
    <source>
        <dbReference type="ARBA" id="ARBA00022490"/>
    </source>
</evidence>
<proteinExistence type="inferred from homology"/>
<evidence type="ECO:0000256" key="12">
    <source>
        <dbReference type="ARBA" id="ARBA00076702"/>
    </source>
</evidence>
<dbReference type="GeneTree" id="ENSGT00940000154149"/>
<evidence type="ECO:0000256" key="4">
    <source>
        <dbReference type="ARBA" id="ARBA00010251"/>
    </source>
</evidence>
<comment type="subcellular location">
    <subcellularLocation>
        <location evidence="2">Cell junction</location>
        <location evidence="2">Adherens junction</location>
    </subcellularLocation>
    <subcellularLocation>
        <location evidence="1">Cytoplasm</location>
        <location evidence="1">Cytosol</location>
    </subcellularLocation>
    <subcellularLocation>
        <location evidence="3">Membrane</location>
        <topology evidence="3">Lipid-anchor</topology>
    </subcellularLocation>
</comment>
<dbReference type="FunFam" id="2.30.29.30:FF:000255">
    <property type="entry name" value="niban-like protein 1 isoform X1"/>
    <property type="match status" value="1"/>
</dbReference>
<sequence length="606" mass="68832">AGDLSSLGLSSVCSCLPEKTGKILTEFLRFYEDQYGVALFNSMRHEIEGTGLPQAQLLWRKVPLDERIIFSGNLFQYQEDNKKWRNRFSLVPHNYGLVLYENKVAYERQVPPRAVINSAGYKILTSVDQYLELVGNSLPGTTSKSGTAPILKCPTQFPLILWHPSARHYYFCMMTEAEQDKWQAVLQDCIRHCNNGIPEDSKVEGPAFTDAIRTYRQSKELYGTWEMLCGNEVQILSNLVMEELGPELKAELAPRLKGKPQERQRQWIQISDAVYRMVYEQAKARFEAVLSKLQLARPAMEATIRTDMDQIITSKEHLASKIRAFILPKAEVCVRNHVQPYIPSILEALMVPTSQGFTEVRDVFFKEVTDMNLNVINEGGADKLGEYMEKLSQLAYHPLKMQSCYEKMEPLRLDGLQQRFDVSSTSVFKQRAQIHMREQMDNAVYTFETLLHQELGKGPTKEELCKSIQRILERVLKVSGLARAPSLGWYRICCPYGRRAGTGMRRAQNVLVCGEEVFQGREKVSGREVVLGVSSEQAEVAEGRLLEAGAGFWIPHPQPRRVWLLPVSTQPPGVPLFPLPLLRRHTRGWDRGAAGSQRWGLGGCSF</sequence>
<evidence type="ECO:0000256" key="1">
    <source>
        <dbReference type="ARBA" id="ARBA00004514"/>
    </source>
</evidence>
<evidence type="ECO:0000256" key="7">
    <source>
        <dbReference type="ARBA" id="ARBA00022707"/>
    </source>
</evidence>
<protein>
    <recommendedName>
        <fullName evidence="11">Protein Niban 2</fullName>
    </recommendedName>
    <alternativeName>
        <fullName evidence="12">Meg-3</fullName>
    </alternativeName>
    <alternativeName>
        <fullName evidence="13">Niban-like protein 1</fullName>
    </alternativeName>
    <alternativeName>
        <fullName evidence="14">Protein FAM129B</fullName>
    </alternativeName>
</protein>
<dbReference type="InterPro" id="IPR059060">
    <property type="entry name" value="Niban_1/2/3_dom"/>
</dbReference>
<accession>A0A452T068</accession>
<dbReference type="Pfam" id="PF26089">
    <property type="entry name" value="PH_Niban2"/>
    <property type="match status" value="1"/>
</dbReference>
<gene>
    <name evidence="16" type="primary">NIBAN2</name>
</gene>
<keyword evidence="8" id="KW-0965">Cell junction</keyword>
<dbReference type="GO" id="GO:0045892">
    <property type="term" value="P:negative regulation of DNA-templated transcription"/>
    <property type="evidence" value="ECO:0007669"/>
    <property type="project" value="Ensembl"/>
</dbReference>
<evidence type="ECO:0000256" key="2">
    <source>
        <dbReference type="ARBA" id="ARBA00004536"/>
    </source>
</evidence>
<dbReference type="GO" id="GO:0003713">
    <property type="term" value="F:transcription coactivator activity"/>
    <property type="evidence" value="ECO:0007669"/>
    <property type="project" value="Ensembl"/>
</dbReference>
<evidence type="ECO:0000256" key="11">
    <source>
        <dbReference type="ARBA" id="ARBA00072547"/>
    </source>
</evidence>
<keyword evidence="10" id="KW-0449">Lipoprotein</keyword>
<evidence type="ECO:0000256" key="14">
    <source>
        <dbReference type="ARBA" id="ARBA00081505"/>
    </source>
</evidence>
<dbReference type="PANTHER" id="PTHR14392">
    <property type="entry name" value="NIBAN FAMILY MEMBER"/>
    <property type="match status" value="1"/>
</dbReference>
<dbReference type="GO" id="GO:0005886">
    <property type="term" value="C:plasma membrane"/>
    <property type="evidence" value="ECO:0007669"/>
    <property type="project" value="Ensembl"/>
</dbReference>
<evidence type="ECO:0000256" key="9">
    <source>
        <dbReference type="ARBA" id="ARBA00023136"/>
    </source>
</evidence>
<dbReference type="InterPro" id="IPR011993">
    <property type="entry name" value="PH-like_dom_sf"/>
</dbReference>
<dbReference type="Pfam" id="PF26086">
    <property type="entry name" value="Niban2"/>
    <property type="match status" value="1"/>
</dbReference>
<evidence type="ECO:0000256" key="10">
    <source>
        <dbReference type="ARBA" id="ARBA00023288"/>
    </source>
</evidence>
<dbReference type="GO" id="GO:0032274">
    <property type="term" value="P:gonadotropin secretion"/>
    <property type="evidence" value="ECO:0007669"/>
    <property type="project" value="Ensembl"/>
</dbReference>
<dbReference type="GO" id="GO:0005912">
    <property type="term" value="C:adherens junction"/>
    <property type="evidence" value="ECO:0007669"/>
    <property type="project" value="UniProtKB-SubCell"/>
</dbReference>
<dbReference type="GO" id="GO:0005654">
    <property type="term" value="C:nucleoplasm"/>
    <property type="evidence" value="ECO:0007669"/>
    <property type="project" value="Ensembl"/>
</dbReference>
<evidence type="ECO:0000256" key="3">
    <source>
        <dbReference type="ARBA" id="ARBA00004635"/>
    </source>
</evidence>
<dbReference type="PANTHER" id="PTHR14392:SF2">
    <property type="entry name" value="PROTEIN NIBAN 2"/>
    <property type="match status" value="1"/>
</dbReference>
<evidence type="ECO:0000256" key="8">
    <source>
        <dbReference type="ARBA" id="ARBA00022949"/>
    </source>
</evidence>
<keyword evidence="6" id="KW-0597">Phosphoprotein</keyword>
<dbReference type="CDD" id="cd23949">
    <property type="entry name" value="Niban-like"/>
    <property type="match status" value="1"/>
</dbReference>
<evidence type="ECO:0000259" key="15">
    <source>
        <dbReference type="PROSITE" id="PS50003"/>
    </source>
</evidence>
<dbReference type="GO" id="GO:2000279">
    <property type="term" value="P:negative regulation of DNA biosynthetic process"/>
    <property type="evidence" value="ECO:0007669"/>
    <property type="project" value="Ensembl"/>
</dbReference>
<dbReference type="PROSITE" id="PS50003">
    <property type="entry name" value="PH_DOMAIN"/>
    <property type="match status" value="1"/>
</dbReference>
<dbReference type="InterPro" id="IPR026088">
    <property type="entry name" value="Niban-like"/>
</dbReference>
<feature type="domain" description="PH" evidence="15">
    <location>
        <begin position="67"/>
        <end position="191"/>
    </location>
</feature>
<dbReference type="SMART" id="SM00233">
    <property type="entry name" value="PH"/>
    <property type="match status" value="1"/>
</dbReference>